<accession>A0A8K0GWG5</accession>
<sequence length="144" mass="16297">MPMASQWHTTMRVYGGSQLANPVHMLGIGGKPHVRTGHWWEAPRTRPPKCPAPMGKPLVRAGPRQSRRKMTEAKSLMYPNAIADVDYCRVCVTSRSLIITYIKDILEKFLEDPDKPSSKLEDKDDMIRLALIYFLECGLLGKES</sequence>
<dbReference type="EMBL" id="VOIH02000009">
    <property type="protein sequence ID" value="KAF3436915.1"/>
    <property type="molecule type" value="Genomic_DNA"/>
</dbReference>
<dbReference type="OrthoDB" id="1930729at2759"/>
<dbReference type="AlphaFoldDB" id="A0A8K0GWG5"/>
<evidence type="ECO:0000313" key="2">
    <source>
        <dbReference type="Proteomes" id="UP000796880"/>
    </source>
</evidence>
<gene>
    <name evidence="1" type="ORF">FNV43_RR19668</name>
</gene>
<protein>
    <submittedName>
        <fullName evidence="1">Uncharacterized protein</fullName>
    </submittedName>
</protein>
<dbReference type="Proteomes" id="UP000796880">
    <property type="component" value="Unassembled WGS sequence"/>
</dbReference>
<evidence type="ECO:0000313" key="1">
    <source>
        <dbReference type="EMBL" id="KAF3436915.1"/>
    </source>
</evidence>
<name>A0A8K0GWG5_9ROSA</name>
<organism evidence="1 2">
    <name type="scientific">Rhamnella rubrinervis</name>
    <dbReference type="NCBI Taxonomy" id="2594499"/>
    <lineage>
        <taxon>Eukaryota</taxon>
        <taxon>Viridiplantae</taxon>
        <taxon>Streptophyta</taxon>
        <taxon>Embryophyta</taxon>
        <taxon>Tracheophyta</taxon>
        <taxon>Spermatophyta</taxon>
        <taxon>Magnoliopsida</taxon>
        <taxon>eudicotyledons</taxon>
        <taxon>Gunneridae</taxon>
        <taxon>Pentapetalae</taxon>
        <taxon>rosids</taxon>
        <taxon>fabids</taxon>
        <taxon>Rosales</taxon>
        <taxon>Rhamnaceae</taxon>
        <taxon>rhamnoid group</taxon>
        <taxon>Rhamneae</taxon>
        <taxon>Rhamnella</taxon>
    </lineage>
</organism>
<reference evidence="1" key="1">
    <citation type="submission" date="2020-03" db="EMBL/GenBank/DDBJ databases">
        <title>A high-quality chromosome-level genome assembly of a woody plant with both climbing and erect habits, Rhamnella rubrinervis.</title>
        <authorList>
            <person name="Lu Z."/>
            <person name="Yang Y."/>
            <person name="Zhu X."/>
            <person name="Sun Y."/>
        </authorList>
    </citation>
    <scope>NUCLEOTIDE SEQUENCE</scope>
    <source>
        <strain evidence="1">BYM</strain>
        <tissue evidence="1">Leaf</tissue>
    </source>
</reference>
<comment type="caution">
    <text evidence="1">The sequence shown here is derived from an EMBL/GenBank/DDBJ whole genome shotgun (WGS) entry which is preliminary data.</text>
</comment>
<keyword evidence="2" id="KW-1185">Reference proteome</keyword>
<proteinExistence type="predicted"/>